<feature type="compositionally biased region" description="Basic and acidic residues" evidence="1">
    <location>
        <begin position="265"/>
        <end position="274"/>
    </location>
</feature>
<feature type="region of interest" description="Disordered" evidence="1">
    <location>
        <begin position="135"/>
        <end position="170"/>
    </location>
</feature>
<feature type="region of interest" description="Disordered" evidence="1">
    <location>
        <begin position="265"/>
        <end position="328"/>
    </location>
</feature>
<dbReference type="EMBL" id="KZ502674">
    <property type="protein sequence ID" value="PKU74375.1"/>
    <property type="molecule type" value="Genomic_DNA"/>
</dbReference>
<organism evidence="2 3">
    <name type="scientific">Dendrobium catenatum</name>
    <dbReference type="NCBI Taxonomy" id="906689"/>
    <lineage>
        <taxon>Eukaryota</taxon>
        <taxon>Viridiplantae</taxon>
        <taxon>Streptophyta</taxon>
        <taxon>Embryophyta</taxon>
        <taxon>Tracheophyta</taxon>
        <taxon>Spermatophyta</taxon>
        <taxon>Magnoliopsida</taxon>
        <taxon>Liliopsida</taxon>
        <taxon>Asparagales</taxon>
        <taxon>Orchidaceae</taxon>
        <taxon>Epidendroideae</taxon>
        <taxon>Malaxideae</taxon>
        <taxon>Dendrobiinae</taxon>
        <taxon>Dendrobium</taxon>
    </lineage>
</organism>
<evidence type="ECO:0000313" key="3">
    <source>
        <dbReference type="Proteomes" id="UP000233837"/>
    </source>
</evidence>
<keyword evidence="3" id="KW-1185">Reference proteome</keyword>
<evidence type="ECO:0000313" key="2">
    <source>
        <dbReference type="EMBL" id="PKU74375.1"/>
    </source>
</evidence>
<proteinExistence type="predicted"/>
<feature type="region of interest" description="Disordered" evidence="1">
    <location>
        <begin position="223"/>
        <end position="248"/>
    </location>
</feature>
<feature type="compositionally biased region" description="Basic and acidic residues" evidence="1">
    <location>
        <begin position="136"/>
        <end position="151"/>
    </location>
</feature>
<reference evidence="2 3" key="2">
    <citation type="journal article" date="2017" name="Nature">
        <title>The Apostasia genome and the evolution of orchids.</title>
        <authorList>
            <person name="Zhang G.Q."/>
            <person name="Liu K.W."/>
            <person name="Li Z."/>
            <person name="Lohaus R."/>
            <person name="Hsiao Y.Y."/>
            <person name="Niu S.C."/>
            <person name="Wang J.Y."/>
            <person name="Lin Y.C."/>
            <person name="Xu Q."/>
            <person name="Chen L.J."/>
            <person name="Yoshida K."/>
            <person name="Fujiwara S."/>
            <person name="Wang Z.W."/>
            <person name="Zhang Y.Q."/>
            <person name="Mitsuda N."/>
            <person name="Wang M."/>
            <person name="Liu G.H."/>
            <person name="Pecoraro L."/>
            <person name="Huang H.X."/>
            <person name="Xiao X.J."/>
            <person name="Lin M."/>
            <person name="Wu X.Y."/>
            <person name="Wu W.L."/>
            <person name="Chen Y.Y."/>
            <person name="Chang S.B."/>
            <person name="Sakamoto S."/>
            <person name="Ohme-Takagi M."/>
            <person name="Yagi M."/>
            <person name="Zeng S.J."/>
            <person name="Shen C.Y."/>
            <person name="Yeh C.M."/>
            <person name="Luo Y.B."/>
            <person name="Tsai W.C."/>
            <person name="Van de Peer Y."/>
            <person name="Liu Z.J."/>
        </authorList>
    </citation>
    <scope>NUCLEOTIDE SEQUENCE [LARGE SCALE GENOMIC DNA]</scope>
    <source>
        <tissue evidence="2">The whole plant</tissue>
    </source>
</reference>
<feature type="compositionally biased region" description="Low complexity" evidence="1">
    <location>
        <begin position="295"/>
        <end position="328"/>
    </location>
</feature>
<name>A0A2I0WFE0_9ASPA</name>
<feature type="compositionally biased region" description="Basic and acidic residues" evidence="1">
    <location>
        <begin position="223"/>
        <end position="238"/>
    </location>
</feature>
<accession>A0A2I0WFE0</accession>
<evidence type="ECO:0000256" key="1">
    <source>
        <dbReference type="SAM" id="MobiDB-lite"/>
    </source>
</evidence>
<dbReference type="AlphaFoldDB" id="A0A2I0WFE0"/>
<dbReference type="PANTHER" id="PTHR36373">
    <property type="entry name" value="EXPRESSED PROTEIN"/>
    <property type="match status" value="1"/>
</dbReference>
<reference evidence="2 3" key="1">
    <citation type="journal article" date="2016" name="Sci. Rep.">
        <title>The Dendrobium catenatum Lindl. genome sequence provides insights into polysaccharide synthase, floral development and adaptive evolution.</title>
        <authorList>
            <person name="Zhang G.Q."/>
            <person name="Xu Q."/>
            <person name="Bian C."/>
            <person name="Tsai W.C."/>
            <person name="Yeh C.M."/>
            <person name="Liu K.W."/>
            <person name="Yoshida K."/>
            <person name="Zhang L.S."/>
            <person name="Chang S.B."/>
            <person name="Chen F."/>
            <person name="Shi Y."/>
            <person name="Su Y.Y."/>
            <person name="Zhang Y.Q."/>
            <person name="Chen L.J."/>
            <person name="Yin Y."/>
            <person name="Lin M."/>
            <person name="Huang H."/>
            <person name="Deng H."/>
            <person name="Wang Z.W."/>
            <person name="Zhu S.L."/>
            <person name="Zhao X."/>
            <person name="Deng C."/>
            <person name="Niu S.C."/>
            <person name="Huang J."/>
            <person name="Wang M."/>
            <person name="Liu G.H."/>
            <person name="Yang H.J."/>
            <person name="Xiao X.J."/>
            <person name="Hsiao Y.Y."/>
            <person name="Wu W.L."/>
            <person name="Chen Y.Y."/>
            <person name="Mitsuda N."/>
            <person name="Ohme-Takagi M."/>
            <person name="Luo Y.B."/>
            <person name="Van de Peer Y."/>
            <person name="Liu Z.J."/>
        </authorList>
    </citation>
    <scope>NUCLEOTIDE SEQUENCE [LARGE SCALE GENOMIC DNA]</scope>
    <source>
        <tissue evidence="2">The whole plant</tissue>
    </source>
</reference>
<dbReference type="Proteomes" id="UP000233837">
    <property type="component" value="Unassembled WGS sequence"/>
</dbReference>
<protein>
    <submittedName>
        <fullName evidence="2">Uncharacterized protein</fullName>
    </submittedName>
</protein>
<gene>
    <name evidence="2" type="ORF">MA16_Dca003578</name>
</gene>
<sequence length="328" mass="35937">MPPLMMSPGFAALIAAIPSHTRILTVGTLAPRSNSVSSSLIPCSKLGTPPHLLSIALFGFQVKLLRSNLDAIQAGNQSNNQRNANLKMRGGIASFFPSPSKHKLNSRNVSEDLENQNPNMETTPLMMKAKKINAAAKKEPIKSSAEKKGGVADEEMRETPRKVSPPRPRLKSTFSARNLFSGKDILSQISEFCHELKKLAAGKDSAAITEEEKKDRMRKILEEDGKAASKENAEEEKALISTKKTTSLKKKCKLAVKFEGNEEKKSKILKEARARPPTPQRFPSPSSHHHHQLKSSKAFANSISSSSPLSKIPKSKSPVSSKPVWINF</sequence>
<dbReference type="PANTHER" id="PTHR36373:SF1">
    <property type="entry name" value="EXPRESSED PROTEIN"/>
    <property type="match status" value="1"/>
</dbReference>